<evidence type="ECO:0000313" key="5">
    <source>
        <dbReference type="EMBL" id="BCJ96822.1"/>
    </source>
</evidence>
<keyword evidence="3" id="KW-1133">Transmembrane helix</keyword>
<dbReference type="GO" id="GO:0016020">
    <property type="term" value="C:membrane"/>
    <property type="evidence" value="ECO:0007669"/>
    <property type="project" value="UniProtKB-SubCell"/>
</dbReference>
<keyword evidence="2" id="KW-0812">Transmembrane</keyword>
<evidence type="ECO:0000256" key="4">
    <source>
        <dbReference type="ARBA" id="ARBA00023136"/>
    </source>
</evidence>
<dbReference type="Proteomes" id="UP000515561">
    <property type="component" value="Chromosome"/>
</dbReference>
<evidence type="ECO:0000313" key="6">
    <source>
        <dbReference type="Proteomes" id="UP000515561"/>
    </source>
</evidence>
<name>A0A6S6RC72_9FIRM</name>
<dbReference type="InterPro" id="IPR003825">
    <property type="entry name" value="Colicin-V_CvpA"/>
</dbReference>
<evidence type="ECO:0000256" key="1">
    <source>
        <dbReference type="ARBA" id="ARBA00004141"/>
    </source>
</evidence>
<gene>
    <name evidence="5" type="ORF">acsn021_43910</name>
</gene>
<evidence type="ECO:0000256" key="2">
    <source>
        <dbReference type="ARBA" id="ARBA00022692"/>
    </source>
</evidence>
<dbReference type="Pfam" id="PF02674">
    <property type="entry name" value="Colicin_V"/>
    <property type="match status" value="1"/>
</dbReference>
<sequence length="231" mass="25654">MNWLLIVVIVVLAGYAIYGRQRGFIRTVFTLFSTILSLMLTLFICPAISKEIQKNDKIMGMVTERVSEVINYSDLGNKITDQVNFIDKLPLPSSLRHTLVENNTADVYKAMGVKSFNDYISNSISRIIINAAVFVIIMIIVTIALALLCEALNIISKLPLINGLNKTAGLMAGLIHGIIVVWIGFIIITMFGSTSFGQDIFKLINENTFLSLIYNNNLLLRFITNLGAALF</sequence>
<accession>A0A6S6RC72</accession>
<evidence type="ECO:0000256" key="3">
    <source>
        <dbReference type="ARBA" id="ARBA00022989"/>
    </source>
</evidence>
<dbReference type="RefSeq" id="WP_184092726.1">
    <property type="nucleotide sequence ID" value="NZ_AP023367.1"/>
</dbReference>
<reference evidence="5 6" key="1">
    <citation type="journal article" date="2016" name="Int. J. Syst. Evol. Microbiol.">
        <title>Descriptions of Anaerotaenia torta gen. nov., sp. nov. and Anaerocolumna cellulosilytica gen. nov., sp. nov. isolated from a methanogenic reactor of cattle waste.</title>
        <authorList>
            <person name="Uek A."/>
            <person name="Ohtaki Y."/>
            <person name="Kaku N."/>
            <person name="Ueki K."/>
        </authorList>
    </citation>
    <scope>NUCLEOTIDE SEQUENCE [LARGE SCALE GENOMIC DNA]</scope>
    <source>
        <strain evidence="5 6">SN021</strain>
    </source>
</reference>
<dbReference type="EMBL" id="AP023367">
    <property type="protein sequence ID" value="BCJ96822.1"/>
    <property type="molecule type" value="Genomic_DNA"/>
</dbReference>
<comment type="subcellular location">
    <subcellularLocation>
        <location evidence="1">Membrane</location>
        <topology evidence="1">Multi-pass membrane protein</topology>
    </subcellularLocation>
</comment>
<dbReference type="AlphaFoldDB" id="A0A6S6RC72"/>
<dbReference type="GO" id="GO:0009403">
    <property type="term" value="P:toxin biosynthetic process"/>
    <property type="evidence" value="ECO:0007669"/>
    <property type="project" value="InterPro"/>
</dbReference>
<organism evidence="5 6">
    <name type="scientific">Anaerocolumna cellulosilytica</name>
    <dbReference type="NCBI Taxonomy" id="433286"/>
    <lineage>
        <taxon>Bacteria</taxon>
        <taxon>Bacillati</taxon>
        <taxon>Bacillota</taxon>
        <taxon>Clostridia</taxon>
        <taxon>Lachnospirales</taxon>
        <taxon>Lachnospiraceae</taxon>
        <taxon>Anaerocolumna</taxon>
    </lineage>
</organism>
<keyword evidence="6" id="KW-1185">Reference proteome</keyword>
<keyword evidence="4" id="KW-0472">Membrane</keyword>
<proteinExistence type="predicted"/>
<dbReference type="KEGG" id="acel:acsn021_43910"/>
<protein>
    <submittedName>
        <fullName evidence="5">Uncharacterized protein</fullName>
    </submittedName>
</protein>